<dbReference type="Proteomes" id="UP001279734">
    <property type="component" value="Unassembled WGS sequence"/>
</dbReference>
<protein>
    <submittedName>
        <fullName evidence="2">Uncharacterized protein</fullName>
    </submittedName>
</protein>
<evidence type="ECO:0000256" key="1">
    <source>
        <dbReference type="SAM" id="MobiDB-lite"/>
    </source>
</evidence>
<comment type="caution">
    <text evidence="2">The sequence shown here is derived from an EMBL/GenBank/DDBJ whole genome shotgun (WGS) entry which is preliminary data.</text>
</comment>
<proteinExistence type="predicted"/>
<accession>A0AAD3TB02</accession>
<keyword evidence="3" id="KW-1185">Reference proteome</keyword>
<dbReference type="PANTHER" id="PTHR34280">
    <property type="entry name" value="OS01G0920100 PROTEIN"/>
    <property type="match status" value="1"/>
</dbReference>
<evidence type="ECO:0000313" key="2">
    <source>
        <dbReference type="EMBL" id="GMH26077.1"/>
    </source>
</evidence>
<sequence length="189" mass="20628">MGSCISMQKNPDSAALRVTGPASFDFEIFNMKTTDLVHHLKAEPAGSKEEVFFDSQPWLESDSEDYFSINGDNTPSFGASPAHQLLIHGDKKKKLFELFGESFNGVQIDGGTSFAAAEQPAETPLTIFGDNSQSTTGSGEAEPQRRKSVDRPVHCLPGLFRSLSCGDCNRKNAPSPVHIDQGWDDRSFN</sequence>
<reference evidence="2" key="1">
    <citation type="submission" date="2023-05" db="EMBL/GenBank/DDBJ databases">
        <title>Nepenthes gracilis genome sequencing.</title>
        <authorList>
            <person name="Fukushima K."/>
        </authorList>
    </citation>
    <scope>NUCLEOTIDE SEQUENCE</scope>
    <source>
        <strain evidence="2">SING2019-196</strain>
    </source>
</reference>
<dbReference type="PANTHER" id="PTHR34280:SF15">
    <property type="entry name" value="TRANSCRIPTION FACTOR"/>
    <property type="match status" value="1"/>
</dbReference>
<dbReference type="InterPro" id="IPR038947">
    <property type="entry name" value="At3g27210-like"/>
</dbReference>
<gene>
    <name evidence="2" type="ORF">Nepgr_027920</name>
</gene>
<name>A0AAD3TB02_NEPGR</name>
<dbReference type="AlphaFoldDB" id="A0AAD3TB02"/>
<evidence type="ECO:0000313" key="3">
    <source>
        <dbReference type="Proteomes" id="UP001279734"/>
    </source>
</evidence>
<feature type="region of interest" description="Disordered" evidence="1">
    <location>
        <begin position="123"/>
        <end position="150"/>
    </location>
</feature>
<organism evidence="2 3">
    <name type="scientific">Nepenthes gracilis</name>
    <name type="common">Slender pitcher plant</name>
    <dbReference type="NCBI Taxonomy" id="150966"/>
    <lineage>
        <taxon>Eukaryota</taxon>
        <taxon>Viridiplantae</taxon>
        <taxon>Streptophyta</taxon>
        <taxon>Embryophyta</taxon>
        <taxon>Tracheophyta</taxon>
        <taxon>Spermatophyta</taxon>
        <taxon>Magnoliopsida</taxon>
        <taxon>eudicotyledons</taxon>
        <taxon>Gunneridae</taxon>
        <taxon>Pentapetalae</taxon>
        <taxon>Caryophyllales</taxon>
        <taxon>Nepenthaceae</taxon>
        <taxon>Nepenthes</taxon>
    </lineage>
</organism>
<feature type="compositionally biased region" description="Polar residues" evidence="1">
    <location>
        <begin position="129"/>
        <end position="138"/>
    </location>
</feature>
<dbReference type="EMBL" id="BSYO01000030">
    <property type="protein sequence ID" value="GMH26077.1"/>
    <property type="molecule type" value="Genomic_DNA"/>
</dbReference>